<keyword evidence="2" id="KW-1185">Reference proteome</keyword>
<evidence type="ECO:0000313" key="2">
    <source>
        <dbReference type="Proteomes" id="UP001160148"/>
    </source>
</evidence>
<sequence>MQILYQISSLISNVYGTLKLSLSVNTVYLTNTLRFLIPECHIELENTAMVVDNNPSESMFWEELSLFNNKFISPSTST</sequence>
<dbReference type="Proteomes" id="UP001160148">
    <property type="component" value="Unassembled WGS sequence"/>
</dbReference>
<proteinExistence type="predicted"/>
<name>A0AAV0XNC2_9HEMI</name>
<gene>
    <name evidence="1" type="ORF">MEUPH1_LOCUS24154</name>
</gene>
<dbReference type="AlphaFoldDB" id="A0AAV0XNC2"/>
<reference evidence="1 2" key="1">
    <citation type="submission" date="2023-01" db="EMBL/GenBank/DDBJ databases">
        <authorList>
            <person name="Whitehead M."/>
        </authorList>
    </citation>
    <scope>NUCLEOTIDE SEQUENCE [LARGE SCALE GENOMIC DNA]</scope>
</reference>
<comment type="caution">
    <text evidence="1">The sequence shown here is derived from an EMBL/GenBank/DDBJ whole genome shotgun (WGS) entry which is preliminary data.</text>
</comment>
<dbReference type="EMBL" id="CARXXK010000118">
    <property type="protein sequence ID" value="CAI6369980.1"/>
    <property type="molecule type" value="Genomic_DNA"/>
</dbReference>
<accession>A0AAV0XNC2</accession>
<evidence type="ECO:0000313" key="1">
    <source>
        <dbReference type="EMBL" id="CAI6369980.1"/>
    </source>
</evidence>
<protein>
    <submittedName>
        <fullName evidence="1">Uncharacterized protein</fullName>
    </submittedName>
</protein>
<organism evidence="1 2">
    <name type="scientific">Macrosiphum euphorbiae</name>
    <name type="common">potato aphid</name>
    <dbReference type="NCBI Taxonomy" id="13131"/>
    <lineage>
        <taxon>Eukaryota</taxon>
        <taxon>Metazoa</taxon>
        <taxon>Ecdysozoa</taxon>
        <taxon>Arthropoda</taxon>
        <taxon>Hexapoda</taxon>
        <taxon>Insecta</taxon>
        <taxon>Pterygota</taxon>
        <taxon>Neoptera</taxon>
        <taxon>Paraneoptera</taxon>
        <taxon>Hemiptera</taxon>
        <taxon>Sternorrhyncha</taxon>
        <taxon>Aphidomorpha</taxon>
        <taxon>Aphidoidea</taxon>
        <taxon>Aphididae</taxon>
        <taxon>Macrosiphini</taxon>
        <taxon>Macrosiphum</taxon>
    </lineage>
</organism>